<dbReference type="Proteomes" id="UP000269793">
    <property type="component" value="Chromosome II"/>
</dbReference>
<dbReference type="PANTHER" id="PTHR21708:SF43">
    <property type="entry name" value="KETOPANTOATE REDUCTASE C-TERMINAL DOMAIN-CONTAINING PROTEIN"/>
    <property type="match status" value="1"/>
</dbReference>
<dbReference type="InterPro" id="IPR013328">
    <property type="entry name" value="6PGD_dom2"/>
</dbReference>
<dbReference type="InterPro" id="IPR036291">
    <property type="entry name" value="NAD(P)-bd_dom_sf"/>
</dbReference>
<dbReference type="STRING" id="425264.A0A3G2S5C2"/>
<dbReference type="Gene3D" id="3.40.50.720">
    <property type="entry name" value="NAD(P)-binding Rossmann-like Domain"/>
    <property type="match status" value="1"/>
</dbReference>
<dbReference type="AlphaFoldDB" id="A0A3G2S5C2"/>
<dbReference type="EMBL" id="CP033149">
    <property type="protein sequence ID" value="AYO42288.1"/>
    <property type="molecule type" value="Genomic_DNA"/>
</dbReference>
<dbReference type="Pfam" id="PF08546">
    <property type="entry name" value="ApbA_C"/>
    <property type="match status" value="1"/>
</dbReference>
<feature type="domain" description="Ketopantoate reductase C-terminal" evidence="2">
    <location>
        <begin position="208"/>
        <end position="358"/>
    </location>
</feature>
<dbReference type="OrthoDB" id="3609at2759"/>
<dbReference type="InterPro" id="IPR008927">
    <property type="entry name" value="6-PGluconate_DH-like_C_sf"/>
</dbReference>
<gene>
    <name evidence="3" type="ORF">DNF11_1338</name>
</gene>
<feature type="domain" description="Ketopantoate reductase N-terminal" evidence="1">
    <location>
        <begin position="5"/>
        <end position="143"/>
    </location>
</feature>
<evidence type="ECO:0000313" key="4">
    <source>
        <dbReference type="Proteomes" id="UP000269793"/>
    </source>
</evidence>
<dbReference type="Pfam" id="PF02558">
    <property type="entry name" value="ApbA"/>
    <property type="match status" value="1"/>
</dbReference>
<evidence type="ECO:0000259" key="1">
    <source>
        <dbReference type="Pfam" id="PF02558"/>
    </source>
</evidence>
<dbReference type="VEuPathDB" id="FungiDB:DNF11_1338"/>
<dbReference type="InterPro" id="IPR051402">
    <property type="entry name" value="KPR-Related"/>
</dbReference>
<accession>A0A3G2S5C2</accession>
<sequence>MPDEVLLLGLGAVGTLYAYILQSGGANVTAVCRSNYQVVRDHGIDIVSDKFGEHPKWRPTRVIQRPEDVDAVGVTFDYIVCCSKHVPDLQPVSDVLRPYLTQNFAKKPQRLPVILLLQNGIDIEHDSYEAFVHTPEPLAACVMSANSWVPVMLLNGGARIEHGSLERLSMGVFPPPLRAPLPDSTRETVHHLLTLMLRGGSDAHLTNDITSERWRKVLWNMSWGGVSLLARRPVFEMLQVDMLPYTVGSVRGIMLEILTVARASGMGEDRLPASVIDHTLHATLLSTPAKLRMLRSPDIICDKPSAPNFRRDFKPSILIDLELQRPMELEPIFGNIIRRARQVGVDTPRLDLIVTSIKPSQLEYVRRSKGIDHETLVQQEGVHDLLPSLNATGSAPTGPVTL</sequence>
<dbReference type="InterPro" id="IPR013332">
    <property type="entry name" value="KPR_N"/>
</dbReference>
<protein>
    <recommendedName>
        <fullName evidence="5">2-dehydropantoate 2-reductase</fullName>
    </recommendedName>
</protein>
<organism evidence="3 4">
    <name type="scientific">Malassezia restricta (strain ATCC 96810 / NBRC 103918 / CBS 7877)</name>
    <name type="common">Seborrheic dermatitis infection agent</name>
    <dbReference type="NCBI Taxonomy" id="425264"/>
    <lineage>
        <taxon>Eukaryota</taxon>
        <taxon>Fungi</taxon>
        <taxon>Dikarya</taxon>
        <taxon>Basidiomycota</taxon>
        <taxon>Ustilaginomycotina</taxon>
        <taxon>Malasseziomycetes</taxon>
        <taxon>Malasseziales</taxon>
        <taxon>Malasseziaceae</taxon>
        <taxon>Malassezia</taxon>
    </lineage>
</organism>
<keyword evidence="4" id="KW-1185">Reference proteome</keyword>
<name>A0A3G2S5C2_MALR7</name>
<dbReference type="GO" id="GO:0005737">
    <property type="term" value="C:cytoplasm"/>
    <property type="evidence" value="ECO:0007669"/>
    <property type="project" value="TreeGrafter"/>
</dbReference>
<dbReference type="SUPFAM" id="SSF48179">
    <property type="entry name" value="6-phosphogluconate dehydrogenase C-terminal domain-like"/>
    <property type="match status" value="1"/>
</dbReference>
<dbReference type="Gene3D" id="1.10.1040.10">
    <property type="entry name" value="N-(1-d-carboxylethyl)-l-norvaline Dehydrogenase, domain 2"/>
    <property type="match status" value="1"/>
</dbReference>
<dbReference type="PANTHER" id="PTHR21708">
    <property type="entry name" value="PROBABLE 2-DEHYDROPANTOATE 2-REDUCTASE"/>
    <property type="match status" value="1"/>
</dbReference>
<dbReference type="InterPro" id="IPR013752">
    <property type="entry name" value="KPA_reductase"/>
</dbReference>
<evidence type="ECO:0000259" key="2">
    <source>
        <dbReference type="Pfam" id="PF08546"/>
    </source>
</evidence>
<proteinExistence type="predicted"/>
<dbReference type="SUPFAM" id="SSF51735">
    <property type="entry name" value="NAD(P)-binding Rossmann-fold domains"/>
    <property type="match status" value="1"/>
</dbReference>
<reference evidence="3 4" key="1">
    <citation type="submission" date="2018-10" db="EMBL/GenBank/DDBJ databases">
        <title>Complete genome sequence of Malassezia restricta CBS 7877.</title>
        <authorList>
            <person name="Morand S.C."/>
            <person name="Bertignac M."/>
            <person name="Iltis A."/>
            <person name="Kolder I."/>
            <person name="Pirovano W."/>
            <person name="Jourdain R."/>
            <person name="Clavaud C."/>
        </authorList>
    </citation>
    <scope>NUCLEOTIDE SEQUENCE [LARGE SCALE GENOMIC DNA]</scope>
    <source>
        <strain evidence="3 4">CBS 7877</strain>
    </source>
</reference>
<evidence type="ECO:0008006" key="5">
    <source>
        <dbReference type="Google" id="ProtNLM"/>
    </source>
</evidence>
<evidence type="ECO:0000313" key="3">
    <source>
        <dbReference type="EMBL" id="AYO42288.1"/>
    </source>
</evidence>